<evidence type="ECO:0000256" key="1">
    <source>
        <dbReference type="SAM" id="Coils"/>
    </source>
</evidence>
<evidence type="ECO:0000259" key="4">
    <source>
        <dbReference type="Pfam" id="PF04195"/>
    </source>
</evidence>
<dbReference type="PANTHER" id="PTHR31099:SF41">
    <property type="entry name" value="TRANSPOSASE (PUTATIVE), GYPSY TYPE-RELATED"/>
    <property type="match status" value="1"/>
</dbReference>
<keyword evidence="3" id="KW-0812">Transmembrane</keyword>
<dbReference type="InterPro" id="IPR007321">
    <property type="entry name" value="Transposase_28"/>
</dbReference>
<gene>
    <name evidence="5" type="ORF">Tco_0923711</name>
</gene>
<dbReference type="PANTHER" id="PTHR31099">
    <property type="entry name" value="OS06G0165300 PROTEIN"/>
    <property type="match status" value="1"/>
</dbReference>
<name>A0ABQ5D368_9ASTR</name>
<evidence type="ECO:0000313" key="6">
    <source>
        <dbReference type="Proteomes" id="UP001151760"/>
    </source>
</evidence>
<dbReference type="Pfam" id="PF04195">
    <property type="entry name" value="Transposase_28"/>
    <property type="match status" value="1"/>
</dbReference>
<feature type="coiled-coil region" evidence="1">
    <location>
        <begin position="453"/>
        <end position="483"/>
    </location>
</feature>
<dbReference type="EMBL" id="BQNB010014867">
    <property type="protein sequence ID" value="GJT33292.1"/>
    <property type="molecule type" value="Genomic_DNA"/>
</dbReference>
<accession>A0ABQ5D368</accession>
<proteinExistence type="predicted"/>
<feature type="region of interest" description="Disordered" evidence="2">
    <location>
        <begin position="181"/>
        <end position="220"/>
    </location>
</feature>
<keyword evidence="1" id="KW-0175">Coiled coil</keyword>
<feature type="transmembrane region" description="Helical" evidence="3">
    <location>
        <begin position="314"/>
        <end position="333"/>
    </location>
</feature>
<evidence type="ECO:0000256" key="2">
    <source>
        <dbReference type="SAM" id="MobiDB-lite"/>
    </source>
</evidence>
<reference evidence="5" key="2">
    <citation type="submission" date="2022-01" db="EMBL/GenBank/DDBJ databases">
        <authorList>
            <person name="Yamashiro T."/>
            <person name="Shiraishi A."/>
            <person name="Satake H."/>
            <person name="Nakayama K."/>
        </authorList>
    </citation>
    <scope>NUCLEOTIDE SEQUENCE</scope>
</reference>
<dbReference type="Proteomes" id="UP001151760">
    <property type="component" value="Unassembled WGS sequence"/>
</dbReference>
<evidence type="ECO:0000256" key="3">
    <source>
        <dbReference type="SAM" id="Phobius"/>
    </source>
</evidence>
<keyword evidence="3" id="KW-0472">Membrane</keyword>
<feature type="region of interest" description="Disordered" evidence="2">
    <location>
        <begin position="692"/>
        <end position="711"/>
    </location>
</feature>
<evidence type="ECO:0000313" key="5">
    <source>
        <dbReference type="EMBL" id="GJT33292.1"/>
    </source>
</evidence>
<reference evidence="5" key="1">
    <citation type="journal article" date="2022" name="Int. J. Mol. Sci.">
        <title>Draft Genome of Tanacetum Coccineum: Genomic Comparison of Closely Related Tanacetum-Family Plants.</title>
        <authorList>
            <person name="Yamashiro T."/>
            <person name="Shiraishi A."/>
            <person name="Nakayama K."/>
            <person name="Satake H."/>
        </authorList>
    </citation>
    <scope>NUCLEOTIDE SEQUENCE</scope>
</reference>
<protein>
    <recommendedName>
        <fullName evidence="4">Transposase (putative) gypsy type domain-containing protein</fullName>
    </recommendedName>
</protein>
<comment type="caution">
    <text evidence="5">The sequence shown here is derived from an EMBL/GenBank/DDBJ whole genome shotgun (WGS) entry which is preliminary data.</text>
</comment>
<feature type="transmembrane region" description="Helical" evidence="3">
    <location>
        <begin position="339"/>
        <end position="360"/>
    </location>
</feature>
<feature type="domain" description="Transposase (putative) gypsy type" evidence="4">
    <location>
        <begin position="58"/>
        <end position="114"/>
    </location>
</feature>
<sequence length="711" mass="78495">MSAITDIKCALTRKAFDDFCTKYHIPEEVHPVLPNQNDTMHERPAGKIGLYTIFFDYANFRLPLSSFLVVVLRHFHINISQLSVIGAAKVSHFEILCRVYGVIPTVGLFRCFYVNSKKNGWMSFSKRSDNAPVYMDILAFIHTPDPTKVKIVEREQNEDGPLLLQTTVGRRVPLLPVVPNRGESELEPRRQRKGKTVVVGAGEASHPPKKLREDHGTPSGPYVAGKSRSAVQRLLAGAVLNVDFRGEAIPTLPFVTSSISATPEREGGDHTNFVVGPNLQTISAPQRFIISSDSSHHSGANVAKAEVDSFIRSSVLVMTVVTTVTSTVGHALVVKEKLIFLAATFLLVVSAPLSILTLTFRRFMSPSGAWPMGPALMTVMVDEFAPPKFFTYVHGMEHGQLFTEFNVRAACQMSLSVEVRMRAEYNVKERRREAEAAEAIRLCAEASNFETVEKSLQDEVIALKEHNTILEKERNALDVHELELSSSRLQEKVTVYENCMEQLEKFQDDWMKVVNDKFDKLYTDFVEMALHLEEKFYLHLLTTISGRRWLLTHGMELAITKCLNSPKYLSALGAAIGKAIKKGMQDGLSAGITHGREGLEELQPNVNQLMVHIHHSPDKVVIGATALSLALDVSSIRPFSAAVLTGTEGTSDVVPATADTTTAMSITLAFASTIAPIFVNDYEVVGTNNQAGTDEHATPFPNVNDAELNIP</sequence>
<organism evidence="5 6">
    <name type="scientific">Tanacetum coccineum</name>
    <dbReference type="NCBI Taxonomy" id="301880"/>
    <lineage>
        <taxon>Eukaryota</taxon>
        <taxon>Viridiplantae</taxon>
        <taxon>Streptophyta</taxon>
        <taxon>Embryophyta</taxon>
        <taxon>Tracheophyta</taxon>
        <taxon>Spermatophyta</taxon>
        <taxon>Magnoliopsida</taxon>
        <taxon>eudicotyledons</taxon>
        <taxon>Gunneridae</taxon>
        <taxon>Pentapetalae</taxon>
        <taxon>asterids</taxon>
        <taxon>campanulids</taxon>
        <taxon>Asterales</taxon>
        <taxon>Asteraceae</taxon>
        <taxon>Asteroideae</taxon>
        <taxon>Anthemideae</taxon>
        <taxon>Anthemidinae</taxon>
        <taxon>Tanacetum</taxon>
    </lineage>
</organism>
<keyword evidence="6" id="KW-1185">Reference proteome</keyword>
<keyword evidence="3" id="KW-1133">Transmembrane helix</keyword>